<reference evidence="13" key="1">
    <citation type="submission" date="2023-03" db="EMBL/GenBank/DDBJ databases">
        <title>Emydomyces testavorans Genome Sequence.</title>
        <authorList>
            <person name="Hoyer L."/>
        </authorList>
    </citation>
    <scope>NUCLEOTIDE SEQUENCE</scope>
    <source>
        <strain evidence="13">16-2883</strain>
    </source>
</reference>
<dbReference type="GO" id="GO:0032979">
    <property type="term" value="P:protein insertion into mitochondrial inner membrane from matrix"/>
    <property type="evidence" value="ECO:0007669"/>
    <property type="project" value="TreeGrafter"/>
</dbReference>
<dbReference type="GO" id="GO:0032977">
    <property type="term" value="F:membrane insertase activity"/>
    <property type="evidence" value="ECO:0007669"/>
    <property type="project" value="InterPro"/>
</dbReference>
<evidence type="ECO:0000259" key="12">
    <source>
        <dbReference type="Pfam" id="PF02096"/>
    </source>
</evidence>
<sequence>MLAETVGRNPHSRWRPVTRNRSAFRARNHVCGHPSLLASSRFLSSSASTTPANGASLETPIDNGVQSIEALSDGSYASLDLSQVPVTLGYLKDLGLDYGFGPSSLIEMVLESLHIYAGLPWWGSTIAAAVLIRLVLFKSNLTASDMSAKLRRIQDLTKPIQERMLKAVREGNNLEGLKAKQEMSLIREQHGVKMWKTFVPMLQIPLGFGFFRVLRGMSALPVPGLLSEQFLWISDITLSDPFFLLPLVTGGAMYFAIKRGGDTGIDLSNSPFGKFMLYGLPVISTTAMCFWPTILQLYFASTGVIALGQSYLVTSPGFRKLVGIEPLPKRPKPHDPNNPGAGASSSRIRVIPTTARVVSESQQQKSVYTPPKVSIIDRTLDNVKKGFSDMQKQMQEKMDEISGNKSGTNPDGTPKAPPRLSKQELENAIAYEKRRREQLAMEREMKNERLREEHMKKKEKQNMP</sequence>
<feature type="transmembrane region" description="Helical" evidence="11">
    <location>
        <begin position="277"/>
        <end position="299"/>
    </location>
</feature>
<dbReference type="PANTHER" id="PTHR12428">
    <property type="entry name" value="OXA1"/>
    <property type="match status" value="1"/>
</dbReference>
<dbReference type="CDD" id="cd20069">
    <property type="entry name" value="5TM_Oxa1-like"/>
    <property type="match status" value="1"/>
</dbReference>
<protein>
    <recommendedName>
        <fullName evidence="12">Membrane insertase YidC/Oxa/ALB C-terminal domain-containing protein</fullName>
    </recommendedName>
</protein>
<feature type="region of interest" description="Disordered" evidence="10">
    <location>
        <begin position="437"/>
        <end position="464"/>
    </location>
</feature>
<keyword evidence="8 11" id="KW-0472">Membrane</keyword>
<gene>
    <name evidence="13" type="ORF">PRK78_001531</name>
</gene>
<evidence type="ECO:0000256" key="6">
    <source>
        <dbReference type="ARBA" id="ARBA00022989"/>
    </source>
</evidence>
<keyword evidence="14" id="KW-1185">Reference proteome</keyword>
<feature type="domain" description="Membrane insertase YidC/Oxa/ALB C-terminal" evidence="12">
    <location>
        <begin position="122"/>
        <end position="314"/>
    </location>
</feature>
<comment type="subcellular location">
    <subcellularLocation>
        <location evidence="9">Membrane</location>
        <topology evidence="9">Multi-pass membrane protein</topology>
    </subcellularLocation>
    <subcellularLocation>
        <location evidence="1">Mitochondrion inner membrane</location>
        <topology evidence="1">Multi-pass membrane protein</topology>
    </subcellularLocation>
</comment>
<evidence type="ECO:0000256" key="3">
    <source>
        <dbReference type="ARBA" id="ARBA00022692"/>
    </source>
</evidence>
<dbReference type="Pfam" id="PF02096">
    <property type="entry name" value="60KD_IMP"/>
    <property type="match status" value="1"/>
</dbReference>
<dbReference type="Proteomes" id="UP001219355">
    <property type="component" value="Chromosome 1"/>
</dbReference>
<feature type="region of interest" description="Disordered" evidence="10">
    <location>
        <begin position="397"/>
        <end position="425"/>
    </location>
</feature>
<evidence type="ECO:0000313" key="14">
    <source>
        <dbReference type="Proteomes" id="UP001219355"/>
    </source>
</evidence>
<evidence type="ECO:0000256" key="5">
    <source>
        <dbReference type="ARBA" id="ARBA00022946"/>
    </source>
</evidence>
<evidence type="ECO:0000256" key="7">
    <source>
        <dbReference type="ARBA" id="ARBA00023128"/>
    </source>
</evidence>
<dbReference type="EMBL" id="CP120627">
    <property type="protein sequence ID" value="WEW56096.1"/>
    <property type="molecule type" value="Genomic_DNA"/>
</dbReference>
<dbReference type="PANTHER" id="PTHR12428:SF66">
    <property type="entry name" value="MITOCHONDRIAL INNER MEMBRANE PROTEIN OXA1L"/>
    <property type="match status" value="1"/>
</dbReference>
<keyword evidence="3 9" id="KW-0812">Transmembrane</keyword>
<comment type="similarity">
    <text evidence="2 9">Belongs to the OXA1/ALB3/YidC family.</text>
</comment>
<feature type="region of interest" description="Disordered" evidence="10">
    <location>
        <begin position="325"/>
        <end position="346"/>
    </location>
</feature>
<organism evidence="13 14">
    <name type="scientific">Emydomyces testavorans</name>
    <dbReference type="NCBI Taxonomy" id="2070801"/>
    <lineage>
        <taxon>Eukaryota</taxon>
        <taxon>Fungi</taxon>
        <taxon>Dikarya</taxon>
        <taxon>Ascomycota</taxon>
        <taxon>Pezizomycotina</taxon>
        <taxon>Eurotiomycetes</taxon>
        <taxon>Eurotiomycetidae</taxon>
        <taxon>Onygenales</taxon>
        <taxon>Nannizziopsiaceae</taxon>
        <taxon>Emydomyces</taxon>
    </lineage>
</organism>
<evidence type="ECO:0000256" key="4">
    <source>
        <dbReference type="ARBA" id="ARBA00022792"/>
    </source>
</evidence>
<evidence type="ECO:0000256" key="1">
    <source>
        <dbReference type="ARBA" id="ARBA00004448"/>
    </source>
</evidence>
<evidence type="ECO:0000256" key="8">
    <source>
        <dbReference type="ARBA" id="ARBA00023136"/>
    </source>
</evidence>
<evidence type="ECO:0000256" key="11">
    <source>
        <dbReference type="SAM" id="Phobius"/>
    </source>
</evidence>
<keyword evidence="4" id="KW-0999">Mitochondrion inner membrane</keyword>
<name>A0AAF0IGY7_9EURO</name>
<dbReference type="AlphaFoldDB" id="A0AAF0IGY7"/>
<evidence type="ECO:0000256" key="2">
    <source>
        <dbReference type="ARBA" id="ARBA00009877"/>
    </source>
</evidence>
<keyword evidence="7" id="KW-0496">Mitochondrion</keyword>
<evidence type="ECO:0000256" key="10">
    <source>
        <dbReference type="SAM" id="MobiDB-lite"/>
    </source>
</evidence>
<dbReference type="InterPro" id="IPR001708">
    <property type="entry name" value="YidC/ALB3/OXA1/COX18"/>
</dbReference>
<dbReference type="GO" id="GO:0005743">
    <property type="term" value="C:mitochondrial inner membrane"/>
    <property type="evidence" value="ECO:0007669"/>
    <property type="project" value="UniProtKB-SubCell"/>
</dbReference>
<dbReference type="InterPro" id="IPR028055">
    <property type="entry name" value="YidC/Oxa/ALB_C"/>
</dbReference>
<feature type="transmembrane region" description="Helical" evidence="11">
    <location>
        <begin position="238"/>
        <end position="257"/>
    </location>
</feature>
<feature type="transmembrane region" description="Helical" evidence="11">
    <location>
        <begin position="113"/>
        <end position="136"/>
    </location>
</feature>
<proteinExistence type="inferred from homology"/>
<feature type="compositionally biased region" description="Basic and acidic residues" evidence="10">
    <location>
        <begin position="437"/>
        <end position="456"/>
    </location>
</feature>
<evidence type="ECO:0000313" key="13">
    <source>
        <dbReference type="EMBL" id="WEW56096.1"/>
    </source>
</evidence>
<evidence type="ECO:0000256" key="9">
    <source>
        <dbReference type="RuleBase" id="RU003945"/>
    </source>
</evidence>
<keyword evidence="5" id="KW-0809">Transit peptide</keyword>
<keyword evidence="6 11" id="KW-1133">Transmembrane helix</keyword>
<accession>A0AAF0IGY7</accession>